<accession>A0A9N9A2W4</accession>
<keyword evidence="1" id="KW-0812">Transmembrane</keyword>
<organism evidence="2 3">
    <name type="scientific">Ambispora gerdemannii</name>
    <dbReference type="NCBI Taxonomy" id="144530"/>
    <lineage>
        <taxon>Eukaryota</taxon>
        <taxon>Fungi</taxon>
        <taxon>Fungi incertae sedis</taxon>
        <taxon>Mucoromycota</taxon>
        <taxon>Glomeromycotina</taxon>
        <taxon>Glomeromycetes</taxon>
        <taxon>Archaeosporales</taxon>
        <taxon>Ambisporaceae</taxon>
        <taxon>Ambispora</taxon>
    </lineage>
</organism>
<feature type="transmembrane region" description="Helical" evidence="1">
    <location>
        <begin position="91"/>
        <end position="118"/>
    </location>
</feature>
<name>A0A9N9A2W4_9GLOM</name>
<comment type="caution">
    <text evidence="2">The sequence shown here is derived from an EMBL/GenBank/DDBJ whole genome shotgun (WGS) entry which is preliminary data.</text>
</comment>
<dbReference type="Proteomes" id="UP000789831">
    <property type="component" value="Unassembled WGS sequence"/>
</dbReference>
<dbReference type="AlphaFoldDB" id="A0A9N9A2W4"/>
<evidence type="ECO:0000256" key="1">
    <source>
        <dbReference type="SAM" id="Phobius"/>
    </source>
</evidence>
<evidence type="ECO:0000313" key="2">
    <source>
        <dbReference type="EMBL" id="CAG8515797.1"/>
    </source>
</evidence>
<gene>
    <name evidence="2" type="ORF">AGERDE_LOCUS4975</name>
</gene>
<dbReference type="OrthoDB" id="2475555at2759"/>
<proteinExistence type="predicted"/>
<dbReference type="EMBL" id="CAJVPL010000626">
    <property type="protein sequence ID" value="CAG8515797.1"/>
    <property type="molecule type" value="Genomic_DNA"/>
</dbReference>
<reference evidence="2" key="1">
    <citation type="submission" date="2021-06" db="EMBL/GenBank/DDBJ databases">
        <authorList>
            <person name="Kallberg Y."/>
            <person name="Tangrot J."/>
            <person name="Rosling A."/>
        </authorList>
    </citation>
    <scope>NUCLEOTIDE SEQUENCE</scope>
    <source>
        <strain evidence="2">MT106</strain>
    </source>
</reference>
<evidence type="ECO:0000313" key="3">
    <source>
        <dbReference type="Proteomes" id="UP000789831"/>
    </source>
</evidence>
<sequence>MDTIGRRDPDYYCFPKAAEWMLNSNPIGTVANLTCGDLFQSEHRFNWRNITNGELIVSLPRKPLVELCGVGPSTTEITIITTTTTRTINPALIIGLASGMDVLGIIAITFAASFIIIYKKYQRLKIISVSDVILCSFQNKIVFISLTS</sequence>
<keyword evidence="1" id="KW-0472">Membrane</keyword>
<keyword evidence="1" id="KW-1133">Transmembrane helix</keyword>
<protein>
    <submittedName>
        <fullName evidence="2">1390_t:CDS:1</fullName>
    </submittedName>
</protein>
<keyword evidence="3" id="KW-1185">Reference proteome</keyword>